<evidence type="ECO:0000256" key="2">
    <source>
        <dbReference type="ARBA" id="ARBA00022679"/>
    </source>
</evidence>
<evidence type="ECO:0000259" key="9">
    <source>
        <dbReference type="Pfam" id="PF02224"/>
    </source>
</evidence>
<dbReference type="CDD" id="cd02020">
    <property type="entry name" value="CMPK"/>
    <property type="match status" value="1"/>
</dbReference>
<dbReference type="GO" id="GO:0005737">
    <property type="term" value="C:cytoplasm"/>
    <property type="evidence" value="ECO:0007669"/>
    <property type="project" value="UniProtKB-SubCell"/>
</dbReference>
<name>A0A7V3ZSM0_UNCW3</name>
<keyword evidence="5 8" id="KW-0067">ATP-binding</keyword>
<dbReference type="SUPFAM" id="SSF52540">
    <property type="entry name" value="P-loop containing nucleoside triphosphate hydrolases"/>
    <property type="match status" value="1"/>
</dbReference>
<dbReference type="EC" id="2.7.4.25" evidence="8"/>
<keyword evidence="3 8" id="KW-0547">Nucleotide-binding</keyword>
<evidence type="ECO:0000256" key="7">
    <source>
        <dbReference type="ARBA" id="ARBA00048478"/>
    </source>
</evidence>
<dbReference type="Gene3D" id="3.40.50.300">
    <property type="entry name" value="P-loop containing nucleotide triphosphate hydrolases"/>
    <property type="match status" value="1"/>
</dbReference>
<dbReference type="Pfam" id="PF02224">
    <property type="entry name" value="Cytidylate_kin"/>
    <property type="match status" value="1"/>
</dbReference>
<proteinExistence type="inferred from homology"/>
<dbReference type="InterPro" id="IPR027417">
    <property type="entry name" value="P-loop_NTPase"/>
</dbReference>
<dbReference type="HAMAP" id="MF_00238">
    <property type="entry name" value="Cytidyl_kinase_type1"/>
    <property type="match status" value="1"/>
</dbReference>
<accession>A0A7V3ZSM0</accession>
<comment type="catalytic activity">
    <reaction evidence="7 8">
        <text>CMP + ATP = CDP + ADP</text>
        <dbReference type="Rhea" id="RHEA:11600"/>
        <dbReference type="ChEBI" id="CHEBI:30616"/>
        <dbReference type="ChEBI" id="CHEBI:58069"/>
        <dbReference type="ChEBI" id="CHEBI:60377"/>
        <dbReference type="ChEBI" id="CHEBI:456216"/>
        <dbReference type="EC" id="2.7.4.25"/>
    </reaction>
</comment>
<evidence type="ECO:0000256" key="5">
    <source>
        <dbReference type="ARBA" id="ARBA00022840"/>
    </source>
</evidence>
<evidence type="ECO:0000256" key="8">
    <source>
        <dbReference type="HAMAP-Rule" id="MF_00238"/>
    </source>
</evidence>
<comment type="catalytic activity">
    <reaction evidence="6 8">
        <text>dCMP + ATP = dCDP + ADP</text>
        <dbReference type="Rhea" id="RHEA:25094"/>
        <dbReference type="ChEBI" id="CHEBI:30616"/>
        <dbReference type="ChEBI" id="CHEBI:57566"/>
        <dbReference type="ChEBI" id="CHEBI:58593"/>
        <dbReference type="ChEBI" id="CHEBI:456216"/>
        <dbReference type="EC" id="2.7.4.25"/>
    </reaction>
</comment>
<comment type="caution">
    <text evidence="10">The sequence shown here is derived from an EMBL/GenBank/DDBJ whole genome shotgun (WGS) entry which is preliminary data.</text>
</comment>
<gene>
    <name evidence="8" type="primary">cmk</name>
    <name evidence="10" type="ORF">ENU72_00010</name>
</gene>
<reference evidence="10" key="1">
    <citation type="journal article" date="2020" name="mSystems">
        <title>Genome- and Community-Level Interaction Insights into Carbon Utilization and Element Cycling Functions of Hydrothermarchaeota in Hydrothermal Sediment.</title>
        <authorList>
            <person name="Zhou Z."/>
            <person name="Liu Y."/>
            <person name="Xu W."/>
            <person name="Pan J."/>
            <person name="Luo Z.H."/>
            <person name="Li M."/>
        </authorList>
    </citation>
    <scope>NUCLEOTIDE SEQUENCE [LARGE SCALE GENOMIC DNA]</scope>
    <source>
        <strain evidence="10">SpSt-695</strain>
    </source>
</reference>
<comment type="similarity">
    <text evidence="1 8">Belongs to the cytidylate kinase family. Type 1 subfamily.</text>
</comment>
<feature type="domain" description="Cytidylate kinase" evidence="9">
    <location>
        <begin position="6"/>
        <end position="205"/>
    </location>
</feature>
<dbReference type="NCBIfam" id="TIGR00017">
    <property type="entry name" value="cmk"/>
    <property type="match status" value="1"/>
</dbReference>
<dbReference type="GO" id="GO:0036431">
    <property type="term" value="F:dCMP kinase activity"/>
    <property type="evidence" value="ECO:0007669"/>
    <property type="project" value="InterPro"/>
</dbReference>
<sequence length="213" mass="24398">MKKIRIAIDGTVGSGKTVTAIRLAQKLGYKPVETGAIFRAIVFYILREKINFEDKENLKKVLEKIYIKQEFKNGQIKTFLNGEDITDKLREKEVEEKVSLISKIKEVREKVYEIEKELAKDGGIVMEGRDIGTVVLPDAEVKIFLDADKSVRAKRRGKGIEEIEARDKEDKEREIAPLKIADDAIYIDTTNLTIEEQVNKIYEIVLNKIKNET</sequence>
<dbReference type="GO" id="GO:0006220">
    <property type="term" value="P:pyrimidine nucleotide metabolic process"/>
    <property type="evidence" value="ECO:0007669"/>
    <property type="project" value="UniProtKB-UniRule"/>
</dbReference>
<dbReference type="GO" id="GO:0005524">
    <property type="term" value="F:ATP binding"/>
    <property type="evidence" value="ECO:0007669"/>
    <property type="project" value="UniProtKB-UniRule"/>
</dbReference>
<evidence type="ECO:0000313" key="10">
    <source>
        <dbReference type="EMBL" id="HGK53394.1"/>
    </source>
</evidence>
<evidence type="ECO:0000256" key="6">
    <source>
        <dbReference type="ARBA" id="ARBA00047615"/>
    </source>
</evidence>
<keyword evidence="4 8" id="KW-0418">Kinase</keyword>
<keyword evidence="2 8" id="KW-0808">Transferase</keyword>
<dbReference type="AlphaFoldDB" id="A0A7V3ZSM0"/>
<feature type="binding site" evidence="8">
    <location>
        <begin position="10"/>
        <end position="18"/>
    </location>
    <ligand>
        <name>ATP</name>
        <dbReference type="ChEBI" id="CHEBI:30616"/>
    </ligand>
</feature>
<evidence type="ECO:0000256" key="4">
    <source>
        <dbReference type="ARBA" id="ARBA00022777"/>
    </source>
</evidence>
<dbReference type="InterPro" id="IPR003136">
    <property type="entry name" value="Cytidylate_kin"/>
</dbReference>
<evidence type="ECO:0000256" key="3">
    <source>
        <dbReference type="ARBA" id="ARBA00022741"/>
    </source>
</evidence>
<comment type="subcellular location">
    <subcellularLocation>
        <location evidence="8">Cytoplasm</location>
    </subcellularLocation>
</comment>
<organism evidence="10">
    <name type="scientific">candidate division WOR-3 bacterium</name>
    <dbReference type="NCBI Taxonomy" id="2052148"/>
    <lineage>
        <taxon>Bacteria</taxon>
        <taxon>Bacteria division WOR-3</taxon>
    </lineage>
</organism>
<dbReference type="EMBL" id="DTDP01000001">
    <property type="protein sequence ID" value="HGK53394.1"/>
    <property type="molecule type" value="Genomic_DNA"/>
</dbReference>
<keyword evidence="8" id="KW-0963">Cytoplasm</keyword>
<protein>
    <recommendedName>
        <fullName evidence="8">Cytidylate kinase</fullName>
        <shortName evidence="8">CK</shortName>
        <ecNumber evidence="8">2.7.4.25</ecNumber>
    </recommendedName>
    <alternativeName>
        <fullName evidence="8">Cytidine monophosphate kinase</fullName>
        <shortName evidence="8">CMP kinase</shortName>
    </alternativeName>
</protein>
<evidence type="ECO:0000256" key="1">
    <source>
        <dbReference type="ARBA" id="ARBA00009427"/>
    </source>
</evidence>
<dbReference type="InterPro" id="IPR011994">
    <property type="entry name" value="Cytidylate_kinase_dom"/>
</dbReference>